<dbReference type="RefSeq" id="XP_058330893.1">
    <property type="nucleotide sequence ID" value="XM_058475153.1"/>
</dbReference>
<feature type="signal peptide" evidence="1">
    <location>
        <begin position="1"/>
        <end position="18"/>
    </location>
</feature>
<proteinExistence type="predicted"/>
<evidence type="ECO:0000313" key="3">
    <source>
        <dbReference type="Proteomes" id="UP001150941"/>
    </source>
</evidence>
<dbReference type="GeneID" id="83202456"/>
<keyword evidence="1" id="KW-0732">Signal</keyword>
<reference evidence="2" key="1">
    <citation type="submission" date="2022-11" db="EMBL/GenBank/DDBJ databases">
        <authorList>
            <person name="Petersen C."/>
        </authorList>
    </citation>
    <scope>NUCLEOTIDE SEQUENCE</scope>
    <source>
        <strain evidence="2">IBT 19713</strain>
    </source>
</reference>
<gene>
    <name evidence="2" type="ORF">N7468_005857</name>
</gene>
<accession>A0A9W9P0C5</accession>
<comment type="caution">
    <text evidence="2">The sequence shown here is derived from an EMBL/GenBank/DDBJ whole genome shotgun (WGS) entry which is preliminary data.</text>
</comment>
<organism evidence="2 3">
    <name type="scientific">Penicillium chermesinum</name>
    <dbReference type="NCBI Taxonomy" id="63820"/>
    <lineage>
        <taxon>Eukaryota</taxon>
        <taxon>Fungi</taxon>
        <taxon>Dikarya</taxon>
        <taxon>Ascomycota</taxon>
        <taxon>Pezizomycotina</taxon>
        <taxon>Eurotiomycetes</taxon>
        <taxon>Eurotiomycetidae</taxon>
        <taxon>Eurotiales</taxon>
        <taxon>Aspergillaceae</taxon>
        <taxon>Penicillium</taxon>
    </lineage>
</organism>
<dbReference type="OrthoDB" id="4482902at2759"/>
<reference evidence="2" key="2">
    <citation type="journal article" date="2023" name="IMA Fungus">
        <title>Comparative genomic study of the Penicillium genus elucidates a diverse pangenome and 15 lateral gene transfer events.</title>
        <authorList>
            <person name="Petersen C."/>
            <person name="Sorensen T."/>
            <person name="Nielsen M.R."/>
            <person name="Sondergaard T.E."/>
            <person name="Sorensen J.L."/>
            <person name="Fitzpatrick D.A."/>
            <person name="Frisvad J.C."/>
            <person name="Nielsen K.L."/>
        </authorList>
    </citation>
    <scope>NUCLEOTIDE SEQUENCE</scope>
    <source>
        <strain evidence="2">IBT 19713</strain>
    </source>
</reference>
<dbReference type="EMBL" id="JAPQKS010000004">
    <property type="protein sequence ID" value="KAJ5232901.1"/>
    <property type="molecule type" value="Genomic_DNA"/>
</dbReference>
<evidence type="ECO:0000313" key="2">
    <source>
        <dbReference type="EMBL" id="KAJ5232901.1"/>
    </source>
</evidence>
<dbReference type="Proteomes" id="UP001150941">
    <property type="component" value="Unassembled WGS sequence"/>
</dbReference>
<name>A0A9W9P0C5_9EURO</name>
<sequence length="145" mass="15097">MKAATITSLLLAASSVLAAPAKRDGETITITNLRAHQTETFGLVTFDIHDPAYTPNDSATVAWAIPGQPPADTWSASHNYTVQFPDGVHSIEFLIFDLDRADNSGSVQVALNSNAADSTYSCGSDGNGGTACAFPSPIVLPVNSS</sequence>
<evidence type="ECO:0000256" key="1">
    <source>
        <dbReference type="SAM" id="SignalP"/>
    </source>
</evidence>
<keyword evidence="3" id="KW-1185">Reference proteome</keyword>
<protein>
    <submittedName>
        <fullName evidence="2">Uncharacterized protein</fullName>
    </submittedName>
</protein>
<feature type="chain" id="PRO_5040990577" evidence="1">
    <location>
        <begin position="19"/>
        <end position="145"/>
    </location>
</feature>
<dbReference type="AlphaFoldDB" id="A0A9W9P0C5"/>